<dbReference type="AlphaFoldDB" id="A0A0W1APC0"/>
<feature type="domain" description="N-acetyltransferase" evidence="2">
    <location>
        <begin position="8"/>
        <end position="109"/>
    </location>
</feature>
<sequence length="109" mass="12592">MITLDSTFTILEATAEESEFIRDEIVQFNIQQVPLTQKEILVHKNYVVKENNKIIAGITAKIYMWGILFIDILFIAESHRKKHLGTYLLNKVEEEARKEGATLAHLDTF</sequence>
<accession>A0A0W1APC0</accession>
<proteinExistence type="predicted"/>
<keyword evidence="1" id="KW-0812">Transmembrane</keyword>
<dbReference type="SUPFAM" id="SSF55729">
    <property type="entry name" value="Acyl-CoA N-acyltransferases (Nat)"/>
    <property type="match status" value="1"/>
</dbReference>
<keyword evidence="1" id="KW-1133">Transmembrane helix</keyword>
<name>A0A0W1APC0_9GAMM</name>
<evidence type="ECO:0000259" key="2">
    <source>
        <dbReference type="PROSITE" id="PS51186"/>
    </source>
</evidence>
<dbReference type="GO" id="GO:0016747">
    <property type="term" value="F:acyltransferase activity, transferring groups other than amino-acyl groups"/>
    <property type="evidence" value="ECO:0007669"/>
    <property type="project" value="InterPro"/>
</dbReference>
<dbReference type="PATRIC" id="fig|66969.6.peg.26"/>
<organism evidence="3 4">
    <name type="scientific">Legionella waltersii</name>
    <dbReference type="NCBI Taxonomy" id="66969"/>
    <lineage>
        <taxon>Bacteria</taxon>
        <taxon>Pseudomonadati</taxon>
        <taxon>Pseudomonadota</taxon>
        <taxon>Gammaproteobacteria</taxon>
        <taxon>Legionellales</taxon>
        <taxon>Legionellaceae</taxon>
        <taxon>Legionella</taxon>
    </lineage>
</organism>
<evidence type="ECO:0000256" key="1">
    <source>
        <dbReference type="SAM" id="Phobius"/>
    </source>
</evidence>
<dbReference type="InterPro" id="IPR000182">
    <property type="entry name" value="GNAT_dom"/>
</dbReference>
<dbReference type="EMBL" id="LNZB01000001">
    <property type="protein sequence ID" value="KTD83118.1"/>
    <property type="molecule type" value="Genomic_DNA"/>
</dbReference>
<dbReference type="STRING" id="66969.Lwal_0026"/>
<keyword evidence="3" id="KW-0808">Transferase</keyword>
<dbReference type="Gene3D" id="3.40.630.30">
    <property type="match status" value="1"/>
</dbReference>
<dbReference type="PROSITE" id="PS51186">
    <property type="entry name" value="GNAT"/>
    <property type="match status" value="1"/>
</dbReference>
<keyword evidence="4" id="KW-1185">Reference proteome</keyword>
<dbReference type="InterPro" id="IPR016181">
    <property type="entry name" value="Acyl_CoA_acyltransferase"/>
</dbReference>
<dbReference type="Pfam" id="PF00583">
    <property type="entry name" value="Acetyltransf_1"/>
    <property type="match status" value="1"/>
</dbReference>
<dbReference type="Proteomes" id="UP000054729">
    <property type="component" value="Unassembled WGS sequence"/>
</dbReference>
<gene>
    <name evidence="3" type="ORF">Lwal_0026</name>
</gene>
<feature type="transmembrane region" description="Helical" evidence="1">
    <location>
        <begin position="54"/>
        <end position="76"/>
    </location>
</feature>
<comment type="caution">
    <text evidence="3">The sequence shown here is derived from an EMBL/GenBank/DDBJ whole genome shotgun (WGS) entry which is preliminary data.</text>
</comment>
<reference evidence="3 4" key="1">
    <citation type="submission" date="2015-11" db="EMBL/GenBank/DDBJ databases">
        <title>Genomic analysis of 38 Legionella species identifies large and diverse effector repertoires.</title>
        <authorList>
            <person name="Burstein D."/>
            <person name="Amaro F."/>
            <person name="Zusman T."/>
            <person name="Lifshitz Z."/>
            <person name="Cohen O."/>
            <person name="Gilbert J.A."/>
            <person name="Pupko T."/>
            <person name="Shuman H.A."/>
            <person name="Segal G."/>
        </authorList>
    </citation>
    <scope>NUCLEOTIDE SEQUENCE [LARGE SCALE GENOMIC DNA]</scope>
    <source>
        <strain evidence="3 4">ATCC 51914</strain>
    </source>
</reference>
<evidence type="ECO:0000313" key="4">
    <source>
        <dbReference type="Proteomes" id="UP000054729"/>
    </source>
</evidence>
<protein>
    <submittedName>
        <fullName evidence="3">Acetyltransferase (GNAT) family protein</fullName>
    </submittedName>
</protein>
<dbReference type="RefSeq" id="WP_058478904.1">
    <property type="nucleotide sequence ID" value="NZ_CAAAIQ010000028.1"/>
</dbReference>
<keyword evidence="1" id="KW-0472">Membrane</keyword>
<evidence type="ECO:0000313" key="3">
    <source>
        <dbReference type="EMBL" id="KTD83118.1"/>
    </source>
</evidence>
<dbReference type="CDD" id="cd04301">
    <property type="entry name" value="NAT_SF"/>
    <property type="match status" value="1"/>
</dbReference>